<reference evidence="1" key="2">
    <citation type="submission" date="2020-06" db="EMBL/GenBank/DDBJ databases">
        <authorList>
            <person name="Sheffer M."/>
        </authorList>
    </citation>
    <scope>NUCLEOTIDE SEQUENCE</scope>
</reference>
<dbReference type="Proteomes" id="UP000807504">
    <property type="component" value="Unassembled WGS sequence"/>
</dbReference>
<accession>A0A8T0F7E8</accession>
<keyword evidence="2" id="KW-1185">Reference proteome</keyword>
<evidence type="ECO:0000313" key="1">
    <source>
        <dbReference type="EMBL" id="KAF8785369.1"/>
    </source>
</evidence>
<dbReference type="AlphaFoldDB" id="A0A8T0F7E8"/>
<reference evidence="1" key="1">
    <citation type="journal article" date="2020" name="bioRxiv">
        <title>Chromosome-level reference genome of the European wasp spider Argiope bruennichi: a resource for studies on range expansion and evolutionary adaptation.</title>
        <authorList>
            <person name="Sheffer M.M."/>
            <person name="Hoppe A."/>
            <person name="Krehenwinkel H."/>
            <person name="Uhl G."/>
            <person name="Kuss A.W."/>
            <person name="Jensen L."/>
            <person name="Jensen C."/>
            <person name="Gillespie R.G."/>
            <person name="Hoff K.J."/>
            <person name="Prost S."/>
        </authorList>
    </citation>
    <scope>NUCLEOTIDE SEQUENCE</scope>
</reference>
<evidence type="ECO:0000313" key="2">
    <source>
        <dbReference type="Proteomes" id="UP000807504"/>
    </source>
</evidence>
<name>A0A8T0F7E8_ARGBR</name>
<gene>
    <name evidence="1" type="ORF">HNY73_010918</name>
</gene>
<protein>
    <submittedName>
        <fullName evidence="1">Uncharacterized protein</fullName>
    </submittedName>
</protein>
<proteinExistence type="predicted"/>
<organism evidence="1 2">
    <name type="scientific">Argiope bruennichi</name>
    <name type="common">Wasp spider</name>
    <name type="synonym">Aranea bruennichi</name>
    <dbReference type="NCBI Taxonomy" id="94029"/>
    <lineage>
        <taxon>Eukaryota</taxon>
        <taxon>Metazoa</taxon>
        <taxon>Ecdysozoa</taxon>
        <taxon>Arthropoda</taxon>
        <taxon>Chelicerata</taxon>
        <taxon>Arachnida</taxon>
        <taxon>Araneae</taxon>
        <taxon>Araneomorphae</taxon>
        <taxon>Entelegynae</taxon>
        <taxon>Araneoidea</taxon>
        <taxon>Araneidae</taxon>
        <taxon>Argiope</taxon>
    </lineage>
</organism>
<sequence>MTAQSTIAPVIDIGHFSRRADWIRCINFPTRKQRSAELQSRVVSFFQWSHSGFTGHHLDTTHQQVFGICSTHTAPKAASEASLNHEAL</sequence>
<dbReference type="EMBL" id="JABXBU010000030">
    <property type="protein sequence ID" value="KAF8785369.1"/>
    <property type="molecule type" value="Genomic_DNA"/>
</dbReference>
<comment type="caution">
    <text evidence="1">The sequence shown here is derived from an EMBL/GenBank/DDBJ whole genome shotgun (WGS) entry which is preliminary data.</text>
</comment>